<dbReference type="EMBL" id="JAWXYB010000018">
    <property type="protein sequence ID" value="MDX5930089.1"/>
    <property type="molecule type" value="Genomic_DNA"/>
</dbReference>
<accession>A0AAW9DT35</accession>
<dbReference type="Proteomes" id="UP001279553">
    <property type="component" value="Unassembled WGS sequence"/>
</dbReference>
<organism evidence="4 5">
    <name type="scientific">Acidiphilium acidophilum</name>
    <name type="common">Thiobacillus acidophilus</name>
    <dbReference type="NCBI Taxonomy" id="76588"/>
    <lineage>
        <taxon>Bacteria</taxon>
        <taxon>Pseudomonadati</taxon>
        <taxon>Pseudomonadota</taxon>
        <taxon>Alphaproteobacteria</taxon>
        <taxon>Acetobacterales</taxon>
        <taxon>Acidocellaceae</taxon>
        <taxon>Acidiphilium</taxon>
    </lineage>
</organism>
<comment type="caution">
    <text evidence="4">The sequence shown here is derived from an EMBL/GenBank/DDBJ whole genome shotgun (WGS) entry which is preliminary data.</text>
</comment>
<reference evidence="4 5" key="1">
    <citation type="submission" date="2023-11" db="EMBL/GenBank/DDBJ databases">
        <title>MicrobeMod: A computational toolkit for identifying prokaryotic methylation and restriction-modification with nanopore sequencing.</title>
        <authorList>
            <person name="Crits-Christoph A."/>
            <person name="Kang S.C."/>
            <person name="Lee H."/>
            <person name="Ostrov N."/>
        </authorList>
    </citation>
    <scope>NUCLEOTIDE SEQUENCE [LARGE SCALE GENOMIC DNA]</scope>
    <source>
        <strain evidence="4 5">DSMZ 700</strain>
    </source>
</reference>
<dbReference type="Pfam" id="PF12762">
    <property type="entry name" value="DDE_Tnp_IS1595"/>
    <property type="match status" value="1"/>
</dbReference>
<dbReference type="InterPro" id="IPR024442">
    <property type="entry name" value="Transposase_Zn_ribbon"/>
</dbReference>
<feature type="domain" description="ISXO2-like transposase" evidence="1">
    <location>
        <begin position="135"/>
        <end position="281"/>
    </location>
</feature>
<evidence type="ECO:0000313" key="4">
    <source>
        <dbReference type="EMBL" id="MDX5931875.1"/>
    </source>
</evidence>
<evidence type="ECO:0000313" key="2">
    <source>
        <dbReference type="EMBL" id="MDX5929928.1"/>
    </source>
</evidence>
<proteinExistence type="predicted"/>
<dbReference type="NCBIfam" id="NF033547">
    <property type="entry name" value="transpos_IS1595"/>
    <property type="match status" value="1"/>
</dbReference>
<dbReference type="SMART" id="SM01126">
    <property type="entry name" value="DDE_Tnp_IS1595"/>
    <property type="match status" value="1"/>
</dbReference>
<protein>
    <submittedName>
        <fullName evidence="4">IS1595 family transposase</fullName>
    </submittedName>
</protein>
<dbReference type="Pfam" id="PF12760">
    <property type="entry name" value="Zn_ribbon_IS1595"/>
    <property type="match status" value="1"/>
</dbReference>
<evidence type="ECO:0000313" key="5">
    <source>
        <dbReference type="Proteomes" id="UP001279553"/>
    </source>
</evidence>
<dbReference type="EMBL" id="JAWXYB010000018">
    <property type="protein sequence ID" value="MDX5929928.1"/>
    <property type="molecule type" value="Genomic_DNA"/>
</dbReference>
<keyword evidence="5" id="KW-1185">Reference proteome</keyword>
<dbReference type="EMBL" id="JAWXYB010000018">
    <property type="protein sequence ID" value="MDX5931875.1"/>
    <property type="molecule type" value="Genomic_DNA"/>
</dbReference>
<sequence>MARNAVQFQKGLSEAEFDGLYGTEEQCRAVVIKLRWPNGFSCPVCGGTSHSIHTSRGLFQCTRCRRQTSPTAGTIFAATKLPLRTWFRAMYHMTQSKQGISSIELGRRLGVRQTTAWMLKHKLQQAMMERDGRKRLKGRIEIDDAVLGGQRSGGKRGRGAPGKTPFVAAVETTEDGKAVQLKLRRVAGFTGQEISRFALRSLDPACNVVSDGLACFHRVTDAGCAHQAIVTGGGAEAARHPVFRWVNTTLGNIKSAIVGTYRAISSKHTPRYLAEFEYRYNRRYDLASMIPRLGYAVVHAPPMPYRLLKLAEVYG</sequence>
<gene>
    <name evidence="2" type="ORF">SIL87_04015</name>
    <name evidence="3" type="ORF">SIL87_04825</name>
    <name evidence="4" type="ORF">SIL87_13995</name>
</gene>
<evidence type="ECO:0000259" key="1">
    <source>
        <dbReference type="SMART" id="SM01126"/>
    </source>
</evidence>
<dbReference type="RefSeq" id="WP_319612908.1">
    <property type="nucleotide sequence ID" value="NZ_JAWXYB010000018.1"/>
</dbReference>
<evidence type="ECO:0000313" key="3">
    <source>
        <dbReference type="EMBL" id="MDX5930089.1"/>
    </source>
</evidence>
<name>A0AAW9DT35_ACIAO</name>
<dbReference type="AlphaFoldDB" id="A0AAW9DT35"/>
<dbReference type="InterPro" id="IPR024445">
    <property type="entry name" value="Tnp_ISXO2-like"/>
</dbReference>